<evidence type="ECO:0000256" key="1">
    <source>
        <dbReference type="SAM" id="MobiDB-lite"/>
    </source>
</evidence>
<comment type="caution">
    <text evidence="2">The sequence shown here is derived from an EMBL/GenBank/DDBJ whole genome shotgun (WGS) entry which is preliminary data.</text>
</comment>
<feature type="region of interest" description="Disordered" evidence="1">
    <location>
        <begin position="210"/>
        <end position="250"/>
    </location>
</feature>
<feature type="compositionally biased region" description="Basic and acidic residues" evidence="1">
    <location>
        <begin position="232"/>
        <end position="250"/>
    </location>
</feature>
<name>A0A8S9NGZ1_BRACR</name>
<feature type="compositionally biased region" description="Basic and acidic residues" evidence="1">
    <location>
        <begin position="122"/>
        <end position="134"/>
    </location>
</feature>
<feature type="region of interest" description="Disordered" evidence="1">
    <location>
        <begin position="50"/>
        <end position="139"/>
    </location>
</feature>
<evidence type="ECO:0000313" key="2">
    <source>
        <dbReference type="EMBL" id="KAF3500273.1"/>
    </source>
</evidence>
<feature type="compositionally biased region" description="Basic and acidic residues" evidence="1">
    <location>
        <begin position="210"/>
        <end position="222"/>
    </location>
</feature>
<dbReference type="Proteomes" id="UP000712600">
    <property type="component" value="Unassembled WGS sequence"/>
</dbReference>
<feature type="compositionally biased region" description="Polar residues" evidence="1">
    <location>
        <begin position="66"/>
        <end position="80"/>
    </location>
</feature>
<gene>
    <name evidence="2" type="ORF">F2Q69_00042111</name>
</gene>
<sequence>MFSAYEKRSEEHDKLVGTLTKKVETLTARTHAILHRGSTKIRGRKLDFATPFDMPEMSRERPPGQNPSETSPTEKQNSESPLPPAGDTEVGEAEHVDLDPSDVSNNTKDDADIHPRRNKSRSAREGSPFDKPMTEEDENLYWVEQEDSEQGRISGNTWTLNPGYDENTLCEFHQIRRHSTTNCKVLGARLAVKLLAGDLSKVTSVKDLILETDRPPKTDKNPPAEYSPRRNQAGDKRGRRSDDKGNDNNRCRVNMIIEGSQYCNQTVSATKAYQRKAESIANWLTWTR</sequence>
<accession>A0A8S9NGZ1</accession>
<protein>
    <submittedName>
        <fullName evidence="2">Uncharacterized protein</fullName>
    </submittedName>
</protein>
<dbReference type="AlphaFoldDB" id="A0A8S9NGZ1"/>
<dbReference type="EMBL" id="QGKX02001621">
    <property type="protein sequence ID" value="KAF3500273.1"/>
    <property type="molecule type" value="Genomic_DNA"/>
</dbReference>
<proteinExistence type="predicted"/>
<organism evidence="2 3">
    <name type="scientific">Brassica cretica</name>
    <name type="common">Mustard</name>
    <dbReference type="NCBI Taxonomy" id="69181"/>
    <lineage>
        <taxon>Eukaryota</taxon>
        <taxon>Viridiplantae</taxon>
        <taxon>Streptophyta</taxon>
        <taxon>Embryophyta</taxon>
        <taxon>Tracheophyta</taxon>
        <taxon>Spermatophyta</taxon>
        <taxon>Magnoliopsida</taxon>
        <taxon>eudicotyledons</taxon>
        <taxon>Gunneridae</taxon>
        <taxon>Pentapetalae</taxon>
        <taxon>rosids</taxon>
        <taxon>malvids</taxon>
        <taxon>Brassicales</taxon>
        <taxon>Brassicaceae</taxon>
        <taxon>Brassiceae</taxon>
        <taxon>Brassica</taxon>
    </lineage>
</organism>
<reference evidence="2" key="1">
    <citation type="submission" date="2019-12" db="EMBL/GenBank/DDBJ databases">
        <title>Genome sequencing and annotation of Brassica cretica.</title>
        <authorList>
            <person name="Studholme D.J."/>
            <person name="Sarris P."/>
        </authorList>
    </citation>
    <scope>NUCLEOTIDE SEQUENCE</scope>
    <source>
        <strain evidence="2">PFS-109/04</strain>
        <tissue evidence="2">Leaf</tissue>
    </source>
</reference>
<evidence type="ECO:0000313" key="3">
    <source>
        <dbReference type="Proteomes" id="UP000712600"/>
    </source>
</evidence>